<sequence length="374" mass="41745">MHQFKFHGKGKEYFGIWIVNILLSIITLGIYSAWAKVRTNKYFYGNTELSGNRFDYLAQPKQILIGRIIAVIAVSIWAALNTFSPKIAVVVMLAFFLIYPVLVVRNLRFDMKMTKFRNVRFNFTGSYKSAYIVMLLKPLAAYIAIGVSFAVTLIYIMPFSKTLGVIFLLAMFFIASPFLLAWVMTAMNQYIIDNTGYGNLPFATNLKTAEIFKISAKFIILMTLIFVAIAVVLGLLNVSMDSISSLSKESGISATFFFAYIAMILGMMLSQVYFTVRIRKYILSATKLDNQVQPISTMAVIPYLTLLLTNLLLIVCTFGLARPFTMIRHANYIASVTQVDGDLSLTNATDQITNESGAIADELSQAFDLGISAI</sequence>
<feature type="transmembrane region" description="Helical" evidence="1">
    <location>
        <begin position="129"/>
        <end position="157"/>
    </location>
</feature>
<dbReference type="Pfam" id="PF05987">
    <property type="entry name" value="DUF898"/>
    <property type="match status" value="1"/>
</dbReference>
<accession>A0A1L0C4G4</accession>
<dbReference type="OrthoDB" id="9765721at2"/>
<feature type="transmembrane region" description="Helical" evidence="1">
    <location>
        <begin position="14"/>
        <end position="34"/>
    </location>
</feature>
<dbReference type="RefSeq" id="WP_075497941.1">
    <property type="nucleotide sequence ID" value="NZ_CAWRBC010000023.1"/>
</dbReference>
<dbReference type="InterPro" id="IPR010295">
    <property type="entry name" value="DUF898"/>
</dbReference>
<protein>
    <recommendedName>
        <fullName evidence="4">DUF898 domain-containing protein</fullName>
    </recommendedName>
</protein>
<dbReference type="Proteomes" id="UP000183794">
    <property type="component" value="Unassembled WGS sequence"/>
</dbReference>
<gene>
    <name evidence="2" type="ORF">NVI5450_4054</name>
</gene>
<reference evidence="2 3" key="1">
    <citation type="submission" date="2016-11" db="EMBL/GenBank/DDBJ databases">
        <authorList>
            <person name="Jaros S."/>
            <person name="Januszkiewicz K."/>
            <person name="Wedrychowicz H."/>
        </authorList>
    </citation>
    <scope>NUCLEOTIDE SEQUENCE [LARGE SCALE GENOMIC DNA]</scope>
    <source>
        <strain evidence="2">NVI 5450</strain>
    </source>
</reference>
<keyword evidence="1" id="KW-0812">Transmembrane</keyword>
<evidence type="ECO:0000256" key="1">
    <source>
        <dbReference type="SAM" id="Phobius"/>
    </source>
</evidence>
<proteinExistence type="predicted"/>
<feature type="transmembrane region" description="Helical" evidence="1">
    <location>
        <begin position="297"/>
        <end position="321"/>
    </location>
</feature>
<organism evidence="2 3">
    <name type="scientific">Moritella viscosa</name>
    <dbReference type="NCBI Taxonomy" id="80854"/>
    <lineage>
        <taxon>Bacteria</taxon>
        <taxon>Pseudomonadati</taxon>
        <taxon>Pseudomonadota</taxon>
        <taxon>Gammaproteobacteria</taxon>
        <taxon>Alteromonadales</taxon>
        <taxon>Moritellaceae</taxon>
        <taxon>Moritella</taxon>
    </lineage>
</organism>
<feature type="transmembrane region" description="Helical" evidence="1">
    <location>
        <begin position="256"/>
        <end position="276"/>
    </location>
</feature>
<name>A0A1L0C4G4_9GAMM</name>
<evidence type="ECO:0008006" key="4">
    <source>
        <dbReference type="Google" id="ProtNLM"/>
    </source>
</evidence>
<feature type="transmembrane region" description="Helical" evidence="1">
    <location>
        <begin position="86"/>
        <end position="108"/>
    </location>
</feature>
<feature type="transmembrane region" description="Helical" evidence="1">
    <location>
        <begin position="218"/>
        <end position="236"/>
    </location>
</feature>
<dbReference type="AlphaFoldDB" id="A0A1L0C4G4"/>
<feature type="transmembrane region" description="Helical" evidence="1">
    <location>
        <begin position="163"/>
        <end position="183"/>
    </location>
</feature>
<evidence type="ECO:0000313" key="3">
    <source>
        <dbReference type="Proteomes" id="UP000183794"/>
    </source>
</evidence>
<keyword evidence="1" id="KW-1133">Transmembrane helix</keyword>
<dbReference type="EMBL" id="FPLD01000113">
    <property type="protein sequence ID" value="SGZ14409.1"/>
    <property type="molecule type" value="Genomic_DNA"/>
</dbReference>
<keyword evidence="1" id="KW-0472">Membrane</keyword>
<evidence type="ECO:0000313" key="2">
    <source>
        <dbReference type="EMBL" id="SGZ14409.1"/>
    </source>
</evidence>
<feature type="transmembrane region" description="Helical" evidence="1">
    <location>
        <begin position="63"/>
        <end position="80"/>
    </location>
</feature>